<feature type="compositionally biased region" description="Basic and acidic residues" evidence="1">
    <location>
        <begin position="119"/>
        <end position="131"/>
    </location>
</feature>
<dbReference type="PANTHER" id="PTHR13468">
    <property type="entry name" value="DEK PROTEIN"/>
    <property type="match status" value="1"/>
</dbReference>
<dbReference type="GO" id="GO:0003677">
    <property type="term" value="F:DNA binding"/>
    <property type="evidence" value="ECO:0007669"/>
    <property type="project" value="InterPro"/>
</dbReference>
<feature type="region of interest" description="Disordered" evidence="1">
    <location>
        <begin position="1"/>
        <end position="160"/>
    </location>
</feature>
<accession>D3BDK9</accession>
<sequence>MATKGKKPAATPAPAAAKEDTTPAATTTAAVTPATEKETDSTAAADTEATTTTTTTTTAAEPKKKKKKAAASGTKKKKKAAAAADGSEPKKVKKAPTGEKRPRSDPLMDKNSSYINKILADDSLKEGAQSKRERRPVTRSPIENPAEEVQKKKNLPMKSGKTLLDYNSDLEDKFAHLKVDEKEVLADLHKIIFARKGKAGESLKKNILGFQGFDLKGEKEEYNTEILQGRIEKLNRDEIKSVLKMLLLPPKPTKEQSVELLLKYLTTPNKVDNIEYDGPKKRDKKKKKKTTTAAEKKKTTKKSTTTKKTTKKKAEPAEEEEDEEEAEAAEEEEEEEEKPAPPAKKETGKKKKAESAADTDKKTKKKKTA</sequence>
<dbReference type="GO" id="GO:0006325">
    <property type="term" value="P:chromatin organization"/>
    <property type="evidence" value="ECO:0007669"/>
    <property type="project" value="InterPro"/>
</dbReference>
<evidence type="ECO:0000313" key="3">
    <source>
        <dbReference type="Proteomes" id="UP000001396"/>
    </source>
</evidence>
<comment type="caution">
    <text evidence="2">The sequence shown here is derived from an EMBL/GenBank/DDBJ whole genome shotgun (WGS) entry which is preliminary data.</text>
</comment>
<feature type="compositionally biased region" description="Low complexity" evidence="1">
    <location>
        <begin position="41"/>
        <end position="60"/>
    </location>
</feature>
<dbReference type="AlphaFoldDB" id="D3BDK9"/>
<proteinExistence type="predicted"/>
<dbReference type="GO" id="GO:0042393">
    <property type="term" value="F:histone binding"/>
    <property type="evidence" value="ECO:0007669"/>
    <property type="project" value="TreeGrafter"/>
</dbReference>
<dbReference type="InParanoid" id="D3BDK9"/>
<protein>
    <submittedName>
        <fullName evidence="2">Uncharacterized protein</fullName>
    </submittedName>
</protein>
<dbReference type="EMBL" id="ADBJ01000031">
    <property type="protein sequence ID" value="EFA79990.1"/>
    <property type="molecule type" value="Genomic_DNA"/>
</dbReference>
<feature type="compositionally biased region" description="Basic residues" evidence="1">
    <location>
        <begin position="298"/>
        <end position="311"/>
    </location>
</feature>
<feature type="compositionally biased region" description="Acidic residues" evidence="1">
    <location>
        <begin position="317"/>
        <end position="337"/>
    </location>
</feature>
<dbReference type="PANTHER" id="PTHR13468:SF1">
    <property type="entry name" value="PROTEIN DEK"/>
    <property type="match status" value="1"/>
</dbReference>
<dbReference type="Proteomes" id="UP000001396">
    <property type="component" value="Unassembled WGS sequence"/>
</dbReference>
<feature type="region of interest" description="Disordered" evidence="1">
    <location>
        <begin position="271"/>
        <end position="369"/>
    </location>
</feature>
<dbReference type="GO" id="GO:2000779">
    <property type="term" value="P:regulation of double-strand break repair"/>
    <property type="evidence" value="ECO:0007669"/>
    <property type="project" value="TreeGrafter"/>
</dbReference>
<feature type="compositionally biased region" description="Basic residues" evidence="1">
    <location>
        <begin position="281"/>
        <end position="290"/>
    </location>
</feature>
<gene>
    <name evidence="2" type="ORF">PPL_06811</name>
</gene>
<dbReference type="GeneID" id="31362292"/>
<evidence type="ECO:0000313" key="2">
    <source>
        <dbReference type="EMBL" id="EFA79990.1"/>
    </source>
</evidence>
<feature type="compositionally biased region" description="Basic residues" evidence="1">
    <location>
        <begin position="63"/>
        <end position="80"/>
    </location>
</feature>
<dbReference type="InterPro" id="IPR044198">
    <property type="entry name" value="DEK"/>
</dbReference>
<name>D3BDK9_HETP5</name>
<dbReference type="OMA" id="ILHRICF"/>
<dbReference type="GO" id="GO:0005634">
    <property type="term" value="C:nucleus"/>
    <property type="evidence" value="ECO:0007669"/>
    <property type="project" value="TreeGrafter"/>
</dbReference>
<dbReference type="RefSeq" id="XP_020432110.1">
    <property type="nucleotide sequence ID" value="XM_020577662.1"/>
</dbReference>
<feature type="compositionally biased region" description="Basic and acidic residues" evidence="1">
    <location>
        <begin position="96"/>
        <end position="108"/>
    </location>
</feature>
<evidence type="ECO:0000256" key="1">
    <source>
        <dbReference type="SAM" id="MobiDB-lite"/>
    </source>
</evidence>
<organism evidence="2 3">
    <name type="scientific">Heterostelium pallidum (strain ATCC 26659 / Pp 5 / PN500)</name>
    <name type="common">Cellular slime mold</name>
    <name type="synonym">Polysphondylium pallidum</name>
    <dbReference type="NCBI Taxonomy" id="670386"/>
    <lineage>
        <taxon>Eukaryota</taxon>
        <taxon>Amoebozoa</taxon>
        <taxon>Evosea</taxon>
        <taxon>Eumycetozoa</taxon>
        <taxon>Dictyostelia</taxon>
        <taxon>Acytosteliales</taxon>
        <taxon>Acytosteliaceae</taxon>
        <taxon>Heterostelium</taxon>
    </lineage>
</organism>
<dbReference type="STRING" id="670386.D3BDK9"/>
<reference evidence="2 3" key="1">
    <citation type="journal article" date="2011" name="Genome Res.">
        <title>Phylogeny-wide analysis of social amoeba genomes highlights ancient origins for complex intercellular communication.</title>
        <authorList>
            <person name="Heidel A.J."/>
            <person name="Lawal H.M."/>
            <person name="Felder M."/>
            <person name="Schilde C."/>
            <person name="Helps N.R."/>
            <person name="Tunggal B."/>
            <person name="Rivero F."/>
            <person name="John U."/>
            <person name="Schleicher M."/>
            <person name="Eichinger L."/>
            <person name="Platzer M."/>
            <person name="Noegel A.A."/>
            <person name="Schaap P."/>
            <person name="Gloeckner G."/>
        </authorList>
    </citation>
    <scope>NUCLEOTIDE SEQUENCE [LARGE SCALE GENOMIC DNA]</scope>
    <source>
        <strain evidence="3">ATCC 26659 / Pp 5 / PN500</strain>
    </source>
</reference>
<keyword evidence="3" id="KW-1185">Reference proteome</keyword>
<feature type="compositionally biased region" description="Low complexity" evidence="1">
    <location>
        <begin position="8"/>
        <end position="34"/>
    </location>
</feature>